<dbReference type="Pfam" id="PF07762">
    <property type="entry name" value="DUF1618"/>
    <property type="match status" value="1"/>
</dbReference>
<keyword evidence="4" id="KW-1185">Reference proteome</keyword>
<dbReference type="AlphaFoldDB" id="A0A0Q3GBR7"/>
<dbReference type="PANTHER" id="PTHR33086:SF94">
    <property type="entry name" value="EXPRESSED PROTEIN"/>
    <property type="match status" value="1"/>
</dbReference>
<feature type="domain" description="DUF1618" evidence="1">
    <location>
        <begin position="220"/>
        <end position="274"/>
    </location>
</feature>
<reference evidence="2 3" key="1">
    <citation type="journal article" date="2010" name="Nature">
        <title>Genome sequencing and analysis of the model grass Brachypodium distachyon.</title>
        <authorList>
            <consortium name="International Brachypodium Initiative"/>
        </authorList>
    </citation>
    <scope>NUCLEOTIDE SEQUENCE [LARGE SCALE GENOMIC DNA]</scope>
    <source>
        <strain evidence="2 3">Bd21</strain>
    </source>
</reference>
<evidence type="ECO:0000259" key="1">
    <source>
        <dbReference type="Pfam" id="PF07762"/>
    </source>
</evidence>
<name>A0A0Q3GBR7_BRADI</name>
<accession>A0A0Q3GBR7</accession>
<dbReference type="OrthoDB" id="629308at2759"/>
<reference evidence="3" key="3">
    <citation type="submission" date="2018-08" db="UniProtKB">
        <authorList>
            <consortium name="EnsemblPlants"/>
        </authorList>
    </citation>
    <scope>IDENTIFICATION</scope>
    <source>
        <strain evidence="3">cv. Bd21</strain>
    </source>
</reference>
<dbReference type="EnsemblPlants" id="KQK08687">
    <property type="protein sequence ID" value="KQK08687"/>
    <property type="gene ID" value="BRADI_2g43275v3"/>
</dbReference>
<proteinExistence type="predicted"/>
<protein>
    <recommendedName>
        <fullName evidence="1">DUF1618 domain-containing protein</fullName>
    </recommendedName>
</protein>
<dbReference type="PANTHER" id="PTHR33086">
    <property type="entry name" value="OS05G0468200 PROTEIN-RELATED"/>
    <property type="match status" value="1"/>
</dbReference>
<sequence>MLNETKVKDEVSGWAVLSSRSIRADGRNKDLADAVTLLARVVQPPHISELSIHLNHELCPIQIEDYADPDPDGPAYTENPIAYVEATDDRLIVLADRFRGRQYADHLLVYDAVDASLSVVPVLSRINCVPKSHILPVRRRNDSGYALAIMAEDDLYDPVTRSESRWEVLCLWPPPPSSKPLPPLNGSIAPWQVKEPRFPPEKPEIFCEHTTFSFQGQAFWADLGKGLLFCDCEDMLSGGYQVPFRYVPLPSECTSCGECGNIDLTWSRAMSCCDSDWSRRRR</sequence>
<evidence type="ECO:0000313" key="2">
    <source>
        <dbReference type="EMBL" id="KQK08687.1"/>
    </source>
</evidence>
<dbReference type="FunCoup" id="A0A0Q3GBR7">
    <property type="interactions" value="493"/>
</dbReference>
<dbReference type="EMBL" id="CM000881">
    <property type="protein sequence ID" value="KQK08687.1"/>
    <property type="molecule type" value="Genomic_DNA"/>
</dbReference>
<evidence type="ECO:0000313" key="4">
    <source>
        <dbReference type="Proteomes" id="UP000008810"/>
    </source>
</evidence>
<evidence type="ECO:0000313" key="3">
    <source>
        <dbReference type="EnsemblPlants" id="KQK08687"/>
    </source>
</evidence>
<gene>
    <name evidence="2" type="ORF">BRADI_2g43275v3</name>
</gene>
<organism evidence="2">
    <name type="scientific">Brachypodium distachyon</name>
    <name type="common">Purple false brome</name>
    <name type="synonym">Trachynia distachya</name>
    <dbReference type="NCBI Taxonomy" id="15368"/>
    <lineage>
        <taxon>Eukaryota</taxon>
        <taxon>Viridiplantae</taxon>
        <taxon>Streptophyta</taxon>
        <taxon>Embryophyta</taxon>
        <taxon>Tracheophyta</taxon>
        <taxon>Spermatophyta</taxon>
        <taxon>Magnoliopsida</taxon>
        <taxon>Liliopsida</taxon>
        <taxon>Poales</taxon>
        <taxon>Poaceae</taxon>
        <taxon>BOP clade</taxon>
        <taxon>Pooideae</taxon>
        <taxon>Stipodae</taxon>
        <taxon>Brachypodieae</taxon>
        <taxon>Brachypodium</taxon>
    </lineage>
</organism>
<dbReference type="Proteomes" id="UP000008810">
    <property type="component" value="Chromosome 2"/>
</dbReference>
<reference evidence="2" key="2">
    <citation type="submission" date="2017-06" db="EMBL/GenBank/DDBJ databases">
        <title>WGS assembly of Brachypodium distachyon.</title>
        <authorList>
            <consortium name="The International Brachypodium Initiative"/>
            <person name="Lucas S."/>
            <person name="Harmon-Smith M."/>
            <person name="Lail K."/>
            <person name="Tice H."/>
            <person name="Grimwood J."/>
            <person name="Bruce D."/>
            <person name="Barry K."/>
            <person name="Shu S."/>
            <person name="Lindquist E."/>
            <person name="Wang M."/>
            <person name="Pitluck S."/>
            <person name="Vogel J.P."/>
            <person name="Garvin D.F."/>
            <person name="Mockler T.C."/>
            <person name="Schmutz J."/>
            <person name="Rokhsar D."/>
            <person name="Bevan M.W."/>
        </authorList>
    </citation>
    <scope>NUCLEOTIDE SEQUENCE</scope>
    <source>
        <strain evidence="2">Bd21</strain>
    </source>
</reference>
<dbReference type="InterPro" id="IPR011676">
    <property type="entry name" value="DUF1618"/>
</dbReference>
<dbReference type="InParanoid" id="A0A0Q3GBR7"/>
<dbReference type="Gramene" id="KQK08687">
    <property type="protein sequence ID" value="KQK08687"/>
    <property type="gene ID" value="BRADI_2g43275v3"/>
</dbReference>